<gene>
    <name evidence="3" type="ORF">I7412_36900</name>
</gene>
<feature type="region of interest" description="Disordered" evidence="1">
    <location>
        <begin position="55"/>
        <end position="86"/>
    </location>
</feature>
<comment type="caution">
    <text evidence="3">The sequence shown here is derived from an EMBL/GenBank/DDBJ whole genome shotgun (WGS) entry which is preliminary data.</text>
</comment>
<evidence type="ECO:0000313" key="3">
    <source>
        <dbReference type="EMBL" id="MBL7632637.1"/>
    </source>
</evidence>
<sequence>MTTYPPTKRPEPAEPAAVGTPAAPAAPTRPATPIRAVASAGAVVSIAPARSVTSAGSVAEGSSDGPPAPAGATRPTRPTRPAPARRDGRAVLDVYTLAALAAGIVHIPVTQAHGPGTLLGGGMLAVAAAQSLLALLAWAWAIWPLVAAGVAVNAGAALVLVLGHTTGAPVGALREPEPFTAVAAAVAGLEAVATLAGLLLLGRFAGPSPARRWLTPVAGALVLAVAIPAALAGGADDHVHGAAGHGHGAADAAAHDAGSGPPLSRYAAFTAGMTPDQIAAAIDGEVAWTTNYLIDNGGGGAASRDDIAAVVEAGVRESIADGGGNGTAAGTGSAGTAAAGTAAAGTGSTDAASTGATEASGPHGHSGLAPWQPIGDPATRASLATALEQARSAALAAPTAADAQAAGYSMITPYIAGIAAHYVNLRYLTTGAIDPAKPEMLLYAGNGPTAPVVGVSYLRRAPADTPPEGLPGPNDLWHFHTGLCQASGLVIPVAEPSAQSCARLGGVAGGLDGVTSAGGRSGSRLWMMHAWVVPGWESPWGLFSAENPELTLAAGAGR</sequence>
<feature type="transmembrane region" description="Helical" evidence="2">
    <location>
        <begin position="150"/>
        <end position="173"/>
    </location>
</feature>
<feature type="compositionally biased region" description="Gly residues" evidence="1">
    <location>
        <begin position="321"/>
        <end position="333"/>
    </location>
</feature>
<reference evidence="3" key="1">
    <citation type="submission" date="2020-12" db="EMBL/GenBank/DDBJ databases">
        <title>Genomic characterization of non-nitrogen-fixing Frankia strains.</title>
        <authorList>
            <person name="Carlos-Shanley C."/>
            <person name="Guerra T."/>
            <person name="Hahn D."/>
        </authorList>
    </citation>
    <scope>NUCLEOTIDE SEQUENCE</scope>
    <source>
        <strain evidence="3">CN6</strain>
    </source>
</reference>
<feature type="region of interest" description="Disordered" evidence="1">
    <location>
        <begin position="1"/>
        <end position="30"/>
    </location>
</feature>
<dbReference type="EMBL" id="JAEACQ010000344">
    <property type="protein sequence ID" value="MBL7632637.1"/>
    <property type="molecule type" value="Genomic_DNA"/>
</dbReference>
<evidence type="ECO:0000313" key="4">
    <source>
        <dbReference type="Proteomes" id="UP000604475"/>
    </source>
</evidence>
<evidence type="ECO:0000256" key="2">
    <source>
        <dbReference type="SAM" id="Phobius"/>
    </source>
</evidence>
<keyword evidence="4" id="KW-1185">Reference proteome</keyword>
<dbReference type="AlphaFoldDB" id="A0A937RLP0"/>
<organism evidence="3 4">
    <name type="scientific">Frankia nepalensis</name>
    <dbReference type="NCBI Taxonomy" id="1836974"/>
    <lineage>
        <taxon>Bacteria</taxon>
        <taxon>Bacillati</taxon>
        <taxon>Actinomycetota</taxon>
        <taxon>Actinomycetes</taxon>
        <taxon>Frankiales</taxon>
        <taxon>Frankiaceae</taxon>
        <taxon>Frankia</taxon>
    </lineage>
</organism>
<feature type="region of interest" description="Disordered" evidence="1">
    <location>
        <begin position="319"/>
        <end position="375"/>
    </location>
</feature>
<feature type="transmembrane region" description="Helical" evidence="2">
    <location>
        <begin position="90"/>
        <end position="109"/>
    </location>
</feature>
<dbReference type="Proteomes" id="UP000604475">
    <property type="component" value="Unassembled WGS sequence"/>
</dbReference>
<name>A0A937RLP0_9ACTN</name>
<evidence type="ECO:0000256" key="1">
    <source>
        <dbReference type="SAM" id="MobiDB-lite"/>
    </source>
</evidence>
<keyword evidence="2" id="KW-0472">Membrane</keyword>
<feature type="compositionally biased region" description="Low complexity" evidence="1">
    <location>
        <begin position="334"/>
        <end position="361"/>
    </location>
</feature>
<protein>
    <submittedName>
        <fullName evidence="3">Uncharacterized protein</fullName>
    </submittedName>
</protein>
<feature type="transmembrane region" description="Helical" evidence="2">
    <location>
        <begin position="179"/>
        <end position="201"/>
    </location>
</feature>
<proteinExistence type="predicted"/>
<keyword evidence="2" id="KW-1133">Transmembrane helix</keyword>
<keyword evidence="2" id="KW-0812">Transmembrane</keyword>
<feature type="compositionally biased region" description="Low complexity" evidence="1">
    <location>
        <begin position="14"/>
        <end position="30"/>
    </location>
</feature>
<feature type="transmembrane region" description="Helical" evidence="2">
    <location>
        <begin position="121"/>
        <end position="143"/>
    </location>
</feature>
<feature type="transmembrane region" description="Helical" evidence="2">
    <location>
        <begin position="213"/>
        <end position="231"/>
    </location>
</feature>
<dbReference type="RefSeq" id="WP_203003996.1">
    <property type="nucleotide sequence ID" value="NZ_JADWYU010000239.1"/>
</dbReference>
<accession>A0A937RLP0</accession>